<reference evidence="2" key="1">
    <citation type="submission" date="2016-11" db="UniProtKB">
        <authorList>
            <consortium name="WormBaseParasite"/>
        </authorList>
    </citation>
    <scope>IDENTIFICATION</scope>
    <source>
        <strain evidence="2">KR3021</strain>
    </source>
</reference>
<name>A0AC35UH73_9BILA</name>
<accession>A0AC35UH73</accession>
<evidence type="ECO:0000313" key="1">
    <source>
        <dbReference type="Proteomes" id="UP000095286"/>
    </source>
</evidence>
<proteinExistence type="predicted"/>
<evidence type="ECO:0000313" key="2">
    <source>
        <dbReference type="WBParaSite" id="RSKR_0001132300.1"/>
    </source>
</evidence>
<protein>
    <submittedName>
        <fullName evidence="2">TYR_PHOSPHATASE_2 domain-containing protein</fullName>
    </submittedName>
</protein>
<dbReference type="WBParaSite" id="RSKR_0001132300.1">
    <property type="protein sequence ID" value="RSKR_0001132300.1"/>
    <property type="gene ID" value="RSKR_0001132300"/>
</dbReference>
<sequence>MGSGSRSDCLVMRHNSKALSPATSTNLCQYIKPLSSFIQYGQMKFLITDQPNEQNMDTFIKELTDHGVKYLVRVCEPNYSTEPIVAQGIEVIDWVYNDGSPPPTEIINKWIELCKKTFVKNCDPRENPTIAIHCMYGLGRSPLIVAIALMESGLGFEEAVLTIRQKRRGACNERQLNFLKNYQAHGELKYLILQNKLKPEKFCGIM</sequence>
<dbReference type="Proteomes" id="UP000095286">
    <property type="component" value="Unplaced"/>
</dbReference>
<organism evidence="1 2">
    <name type="scientific">Rhabditophanes sp. KR3021</name>
    <dbReference type="NCBI Taxonomy" id="114890"/>
    <lineage>
        <taxon>Eukaryota</taxon>
        <taxon>Metazoa</taxon>
        <taxon>Ecdysozoa</taxon>
        <taxon>Nematoda</taxon>
        <taxon>Chromadorea</taxon>
        <taxon>Rhabditida</taxon>
        <taxon>Tylenchina</taxon>
        <taxon>Panagrolaimomorpha</taxon>
        <taxon>Strongyloidoidea</taxon>
        <taxon>Alloionematidae</taxon>
        <taxon>Rhabditophanes</taxon>
    </lineage>
</organism>